<dbReference type="RefSeq" id="WP_064878614.1">
    <property type="nucleotide sequence ID" value="NZ_LZSX01000027.1"/>
</dbReference>
<dbReference type="AlphaFoldDB" id="A0A1A0VTZ9"/>
<evidence type="ECO:0000313" key="2">
    <source>
        <dbReference type="Proteomes" id="UP000091914"/>
    </source>
</evidence>
<proteinExistence type="predicted"/>
<dbReference type="Pfam" id="PF04075">
    <property type="entry name" value="F420H2_quin_red"/>
    <property type="match status" value="1"/>
</dbReference>
<evidence type="ECO:0000313" key="1">
    <source>
        <dbReference type="EMBL" id="OBB86676.1"/>
    </source>
</evidence>
<gene>
    <name evidence="1" type="ORF">A5760_04235</name>
</gene>
<dbReference type="Gene3D" id="2.30.110.10">
    <property type="entry name" value="Electron Transport, Fmn-binding Protein, Chain A"/>
    <property type="match status" value="1"/>
</dbReference>
<dbReference type="GO" id="GO:0016491">
    <property type="term" value="F:oxidoreductase activity"/>
    <property type="evidence" value="ECO:0007669"/>
    <property type="project" value="InterPro"/>
</dbReference>
<protein>
    <recommendedName>
        <fullName evidence="3">DUF385 domain-containing protein</fullName>
    </recommendedName>
</protein>
<dbReference type="InterPro" id="IPR004378">
    <property type="entry name" value="F420H2_quin_Rdtase"/>
</dbReference>
<dbReference type="EMBL" id="LZSX01000027">
    <property type="protein sequence ID" value="OBB86676.1"/>
    <property type="molecule type" value="Genomic_DNA"/>
</dbReference>
<evidence type="ECO:0008006" key="3">
    <source>
        <dbReference type="Google" id="ProtNLM"/>
    </source>
</evidence>
<accession>A0A1A0VTZ9</accession>
<sequence length="112" mass="12338">MRAAPVFNAPIAALANSRRFGRLINRNITMLTYTGRRSGRTYSIPVAYRRSGGDIVISVNMPDAKTWWRNFLDAGGSLTLRLDETERAGHAVATRDEKGAVTVTVRLAETNS</sequence>
<dbReference type="Proteomes" id="UP000091914">
    <property type="component" value="Unassembled WGS sequence"/>
</dbReference>
<dbReference type="OrthoDB" id="3292498at2"/>
<dbReference type="InterPro" id="IPR012349">
    <property type="entry name" value="Split_barrel_FMN-bd"/>
</dbReference>
<comment type="caution">
    <text evidence="1">The sequence shown here is derived from an EMBL/GenBank/DDBJ whole genome shotgun (WGS) entry which is preliminary data.</text>
</comment>
<reference evidence="1 2" key="1">
    <citation type="submission" date="2016-06" db="EMBL/GenBank/DDBJ databases">
        <authorList>
            <person name="Kjaerup R.B."/>
            <person name="Dalgaard T.S."/>
            <person name="Juul-Madsen H.R."/>
        </authorList>
    </citation>
    <scope>NUCLEOTIDE SEQUENCE [LARGE SCALE GENOMIC DNA]</scope>
    <source>
        <strain evidence="1 2">852002-51834_SCH5396731</strain>
    </source>
</reference>
<organism evidence="1 2">
    <name type="scientific">Mycobacterium colombiense</name>
    <dbReference type="NCBI Taxonomy" id="339268"/>
    <lineage>
        <taxon>Bacteria</taxon>
        <taxon>Bacillati</taxon>
        <taxon>Actinomycetota</taxon>
        <taxon>Actinomycetes</taxon>
        <taxon>Mycobacteriales</taxon>
        <taxon>Mycobacteriaceae</taxon>
        <taxon>Mycobacterium</taxon>
        <taxon>Mycobacterium avium complex (MAC)</taxon>
    </lineage>
</organism>
<name>A0A1A0VTZ9_9MYCO</name>